<dbReference type="EMBL" id="HBNS01016479">
    <property type="protein sequence ID" value="CAE4603951.1"/>
    <property type="molecule type" value="Transcribed_RNA"/>
</dbReference>
<accession>A0A6V2EHG4</accession>
<proteinExistence type="predicted"/>
<gene>
    <name evidence="1" type="ORF">DBRI00130_LOCUS13198</name>
    <name evidence="2" type="ORF">DBRI00130_LOCUS13199</name>
</gene>
<reference evidence="1" key="1">
    <citation type="submission" date="2021-01" db="EMBL/GenBank/DDBJ databases">
        <authorList>
            <person name="Corre E."/>
            <person name="Pelletier E."/>
            <person name="Niang G."/>
            <person name="Scheremetjew M."/>
            <person name="Finn R."/>
            <person name="Kale V."/>
            <person name="Holt S."/>
            <person name="Cochrane G."/>
            <person name="Meng A."/>
            <person name="Brown T."/>
            <person name="Cohen L."/>
        </authorList>
    </citation>
    <scope>NUCLEOTIDE SEQUENCE</scope>
    <source>
        <strain evidence="1">GSO104</strain>
    </source>
</reference>
<dbReference type="EMBL" id="HBNS01016478">
    <property type="protein sequence ID" value="CAE4603950.1"/>
    <property type="molecule type" value="Transcribed_RNA"/>
</dbReference>
<evidence type="ECO:0000313" key="2">
    <source>
        <dbReference type="EMBL" id="CAE4603951.1"/>
    </source>
</evidence>
<evidence type="ECO:0000313" key="1">
    <source>
        <dbReference type="EMBL" id="CAE4603950.1"/>
    </source>
</evidence>
<protein>
    <submittedName>
        <fullName evidence="1">Uncharacterized protein</fullName>
    </submittedName>
</protein>
<organism evidence="1">
    <name type="scientific">Ditylum brightwellii</name>
    <dbReference type="NCBI Taxonomy" id="49249"/>
    <lineage>
        <taxon>Eukaryota</taxon>
        <taxon>Sar</taxon>
        <taxon>Stramenopiles</taxon>
        <taxon>Ochrophyta</taxon>
        <taxon>Bacillariophyta</taxon>
        <taxon>Mediophyceae</taxon>
        <taxon>Lithodesmiophycidae</taxon>
        <taxon>Lithodesmiales</taxon>
        <taxon>Lithodesmiaceae</taxon>
        <taxon>Ditylum</taxon>
    </lineage>
</organism>
<name>A0A6V2EHG4_9STRA</name>
<dbReference type="AlphaFoldDB" id="A0A6V2EHG4"/>
<sequence>MRFSEVSNSNIFPVLIAQLFLLTHMWVGPFVKELSESSIYHCSRKELGKETDYLCFAFGNGEEDEGEMLVTPSKKPTESNVNGIFEATFHFGDDEEDKEDLLVSPVKRNAQRKNNFQHILDSIGGKHGSHVDRVPVNQAKSMVSLSSFLYCAIPTFYHTFYHKLTIKGFVICNLHFSIIGAQFLEETLAHC</sequence>